<keyword evidence="4 5" id="KW-0472">Membrane</keyword>
<feature type="transmembrane region" description="Helical" evidence="5">
    <location>
        <begin position="185"/>
        <end position="207"/>
    </location>
</feature>
<comment type="caution">
    <text evidence="6">The sequence shown here is derived from an EMBL/GenBank/DDBJ whole genome shotgun (WGS) entry which is preliminary data.</text>
</comment>
<accession>A0A844FD89</accession>
<reference evidence="6 7" key="1">
    <citation type="submission" date="2019-08" db="EMBL/GenBank/DDBJ databases">
        <title>In-depth cultivation of the pig gut microbiome towards novel bacterial diversity and tailored functional studies.</title>
        <authorList>
            <person name="Wylensek D."/>
            <person name="Hitch T.C.A."/>
            <person name="Clavel T."/>
        </authorList>
    </citation>
    <scope>NUCLEOTIDE SEQUENCE [LARGE SCALE GENOMIC DNA]</scope>
    <source>
        <strain evidence="6 7">BL-389-WT-3D</strain>
    </source>
</reference>
<keyword evidence="2 5" id="KW-0812">Transmembrane</keyword>
<evidence type="ECO:0000256" key="2">
    <source>
        <dbReference type="ARBA" id="ARBA00022692"/>
    </source>
</evidence>
<gene>
    <name evidence="6" type="ORF">FYJ37_13495</name>
</gene>
<feature type="transmembrane region" description="Helical" evidence="5">
    <location>
        <begin position="132"/>
        <end position="154"/>
    </location>
</feature>
<evidence type="ECO:0000313" key="6">
    <source>
        <dbReference type="EMBL" id="MSS41324.1"/>
    </source>
</evidence>
<dbReference type="RefSeq" id="WP_004606201.1">
    <property type="nucleotide sequence ID" value="NZ_AP024846.1"/>
</dbReference>
<comment type="subcellular location">
    <subcellularLocation>
        <location evidence="1">Membrane</location>
        <topology evidence="1">Multi-pass membrane protein</topology>
    </subcellularLocation>
</comment>
<dbReference type="Proteomes" id="UP000462363">
    <property type="component" value="Unassembled WGS sequence"/>
</dbReference>
<feature type="transmembrane region" description="Helical" evidence="5">
    <location>
        <begin position="61"/>
        <end position="87"/>
    </location>
</feature>
<feature type="transmembrane region" description="Helical" evidence="5">
    <location>
        <begin position="20"/>
        <end position="41"/>
    </location>
</feature>
<evidence type="ECO:0000256" key="4">
    <source>
        <dbReference type="ARBA" id="ARBA00023136"/>
    </source>
</evidence>
<keyword evidence="3 5" id="KW-1133">Transmembrane helix</keyword>
<evidence type="ECO:0000256" key="3">
    <source>
        <dbReference type="ARBA" id="ARBA00022989"/>
    </source>
</evidence>
<dbReference type="GO" id="GO:0016020">
    <property type="term" value="C:membrane"/>
    <property type="evidence" value="ECO:0007669"/>
    <property type="project" value="UniProtKB-SubCell"/>
</dbReference>
<feature type="transmembrane region" description="Helical" evidence="5">
    <location>
        <begin position="161"/>
        <end position="179"/>
    </location>
</feature>
<evidence type="ECO:0008006" key="8">
    <source>
        <dbReference type="Google" id="ProtNLM"/>
    </source>
</evidence>
<dbReference type="EMBL" id="VUMB01000032">
    <property type="protein sequence ID" value="MSS41324.1"/>
    <property type="molecule type" value="Genomic_DNA"/>
</dbReference>
<dbReference type="GeneID" id="62697086"/>
<evidence type="ECO:0000256" key="5">
    <source>
        <dbReference type="SAM" id="Phobius"/>
    </source>
</evidence>
<evidence type="ECO:0000313" key="7">
    <source>
        <dbReference type="Proteomes" id="UP000462363"/>
    </source>
</evidence>
<name>A0A844FD89_CLOSV</name>
<evidence type="ECO:0000256" key="1">
    <source>
        <dbReference type="ARBA" id="ARBA00004141"/>
    </source>
</evidence>
<protein>
    <recommendedName>
        <fullName evidence="8">Peptidase S54 rhomboid domain-containing protein</fullName>
    </recommendedName>
</protein>
<dbReference type="SUPFAM" id="SSF144091">
    <property type="entry name" value="Rhomboid-like"/>
    <property type="match status" value="1"/>
</dbReference>
<proteinExistence type="predicted"/>
<dbReference type="AlphaFoldDB" id="A0A844FD89"/>
<sequence length="285" mass="32728">MNNWLNKLEKKIGRFAIPNLINYIVILYALGYVIVMLNPMIYFQYLCLDPVAIMHGQIWRIITFLAFPPSTNIFLCALLLYVDYLIGRQLEAVLGTFRFNVFVIQGILLHAIAAVVVYVLTGMPVVMDSQYIIMSMFFLFAALFPEAQFMLYFAIPIKGKWIAWIDAIYFGYAIVSYFLPFGNGGSANAALAAAVSVINVLIFFMSARNTNPYSPKEMKRKREYKKKMERAQRSTHVYENGAKHKCAVCGRTELDDPSLEFRYCSKCNGNYEYCQDHLFTHTHVK</sequence>
<feature type="transmembrane region" description="Helical" evidence="5">
    <location>
        <begin position="99"/>
        <end position="120"/>
    </location>
</feature>
<dbReference type="InterPro" id="IPR035952">
    <property type="entry name" value="Rhomboid-like_sf"/>
</dbReference>
<organism evidence="6 7">
    <name type="scientific">Clostridium scindens (strain JCM 10418 / VPI 12708)</name>
    <dbReference type="NCBI Taxonomy" id="29347"/>
    <lineage>
        <taxon>Bacteria</taxon>
        <taxon>Bacillati</taxon>
        <taxon>Bacillota</taxon>
        <taxon>Clostridia</taxon>
        <taxon>Lachnospirales</taxon>
        <taxon>Lachnospiraceae</taxon>
    </lineage>
</organism>